<evidence type="ECO:0008006" key="3">
    <source>
        <dbReference type="Google" id="ProtNLM"/>
    </source>
</evidence>
<dbReference type="OrthoDB" id="145210at2"/>
<protein>
    <recommendedName>
        <fullName evidence="3">Transposase</fullName>
    </recommendedName>
</protein>
<organism evidence="1 2">
    <name type="scientific">Anatilimnocola aggregata</name>
    <dbReference type="NCBI Taxonomy" id="2528021"/>
    <lineage>
        <taxon>Bacteria</taxon>
        <taxon>Pseudomonadati</taxon>
        <taxon>Planctomycetota</taxon>
        <taxon>Planctomycetia</taxon>
        <taxon>Pirellulales</taxon>
        <taxon>Pirellulaceae</taxon>
        <taxon>Anatilimnocola</taxon>
    </lineage>
</organism>
<keyword evidence="2" id="KW-1185">Reference proteome</keyword>
<proteinExistence type="predicted"/>
<gene>
    <name evidence="1" type="ORF">ETAA8_65090</name>
</gene>
<reference evidence="1 2" key="1">
    <citation type="submission" date="2019-02" db="EMBL/GenBank/DDBJ databases">
        <title>Deep-cultivation of Planctomycetes and their phenomic and genomic characterization uncovers novel biology.</title>
        <authorList>
            <person name="Wiegand S."/>
            <person name="Jogler M."/>
            <person name="Boedeker C."/>
            <person name="Pinto D."/>
            <person name="Vollmers J."/>
            <person name="Rivas-Marin E."/>
            <person name="Kohn T."/>
            <person name="Peeters S.H."/>
            <person name="Heuer A."/>
            <person name="Rast P."/>
            <person name="Oberbeckmann S."/>
            <person name="Bunk B."/>
            <person name="Jeske O."/>
            <person name="Meyerdierks A."/>
            <person name="Storesund J.E."/>
            <person name="Kallscheuer N."/>
            <person name="Luecker S."/>
            <person name="Lage O.M."/>
            <person name="Pohl T."/>
            <person name="Merkel B.J."/>
            <person name="Hornburger P."/>
            <person name="Mueller R.-W."/>
            <person name="Bruemmer F."/>
            <person name="Labrenz M."/>
            <person name="Spormann A.M."/>
            <person name="Op den Camp H."/>
            <person name="Overmann J."/>
            <person name="Amann R."/>
            <person name="Jetten M.S.M."/>
            <person name="Mascher T."/>
            <person name="Medema M.H."/>
            <person name="Devos D.P."/>
            <person name="Kaster A.-K."/>
            <person name="Ovreas L."/>
            <person name="Rohde M."/>
            <person name="Galperin M.Y."/>
            <person name="Jogler C."/>
        </authorList>
    </citation>
    <scope>NUCLEOTIDE SEQUENCE [LARGE SCALE GENOMIC DNA]</scope>
    <source>
        <strain evidence="1 2">ETA_A8</strain>
    </source>
</reference>
<accession>A0A517YMA7</accession>
<dbReference type="Proteomes" id="UP000315017">
    <property type="component" value="Chromosome"/>
</dbReference>
<dbReference type="AlphaFoldDB" id="A0A517YMA7"/>
<dbReference type="KEGG" id="aagg:ETAA8_65090"/>
<name>A0A517YMA7_9BACT</name>
<dbReference type="EMBL" id="CP036274">
    <property type="protein sequence ID" value="QDU31353.1"/>
    <property type="molecule type" value="Genomic_DNA"/>
</dbReference>
<evidence type="ECO:0000313" key="2">
    <source>
        <dbReference type="Proteomes" id="UP000315017"/>
    </source>
</evidence>
<sequence>MGNRRFTRLTNAFSKKAEMLAYSIAITFMYHNFVRVHQTLKTTPAIAAGVAKIKWTIQDIVNLLPVQESKKRGPHKKQAKE</sequence>
<evidence type="ECO:0000313" key="1">
    <source>
        <dbReference type="EMBL" id="QDU31353.1"/>
    </source>
</evidence>